<accession>A0A1M7Z7S7</accession>
<dbReference type="GO" id="GO:0032922">
    <property type="term" value="P:circadian regulation of gene expression"/>
    <property type="evidence" value="ECO:0007669"/>
    <property type="project" value="TreeGrafter"/>
</dbReference>
<dbReference type="Gene3D" id="1.25.40.80">
    <property type="match status" value="1"/>
</dbReference>
<proteinExistence type="predicted"/>
<dbReference type="InterPro" id="IPR002081">
    <property type="entry name" value="Cryptochrome/DNA_photolyase_1"/>
</dbReference>
<evidence type="ECO:0000313" key="5">
    <source>
        <dbReference type="EMBL" id="SHO60993.1"/>
    </source>
</evidence>
<keyword evidence="1 3" id="KW-0285">Flavoprotein</keyword>
<name>A0A1M7Z7S7_9BACT</name>
<dbReference type="OrthoDB" id="9772484at2"/>
<keyword evidence="6" id="KW-1185">Reference proteome</keyword>
<keyword evidence="2 3" id="KW-0274">FAD</keyword>
<feature type="binding site" evidence="3">
    <location>
        <begin position="69"/>
        <end position="76"/>
    </location>
    <ligand>
        <name>FAD</name>
        <dbReference type="ChEBI" id="CHEBI:57692"/>
    </ligand>
</feature>
<dbReference type="SUPFAM" id="SSF48173">
    <property type="entry name" value="Cryptochrome/photolyase FAD-binding domain"/>
    <property type="match status" value="1"/>
</dbReference>
<dbReference type="RefSeq" id="WP_073570766.1">
    <property type="nucleotide sequence ID" value="NZ_FRXN01000001.1"/>
</dbReference>
<feature type="binding site" evidence="3">
    <location>
        <position position="66"/>
    </location>
    <ligand>
        <name>FAD</name>
        <dbReference type="ChEBI" id="CHEBI:57692"/>
    </ligand>
</feature>
<dbReference type="InterPro" id="IPR005101">
    <property type="entry name" value="Cryptochr/Photolyase_FAD-bd"/>
</dbReference>
<organism evidence="5 6">
    <name type="scientific">Algoriphagus zhangzhouensis</name>
    <dbReference type="NCBI Taxonomy" id="1073327"/>
    <lineage>
        <taxon>Bacteria</taxon>
        <taxon>Pseudomonadati</taxon>
        <taxon>Bacteroidota</taxon>
        <taxon>Cytophagia</taxon>
        <taxon>Cytophagales</taxon>
        <taxon>Cyclobacteriaceae</taxon>
        <taxon>Algoriphagus</taxon>
    </lineage>
</organism>
<gene>
    <name evidence="5" type="ORF">SAMN04488108_1165</name>
</gene>
<evidence type="ECO:0000256" key="1">
    <source>
        <dbReference type="ARBA" id="ARBA00022630"/>
    </source>
</evidence>
<dbReference type="InterPro" id="IPR036134">
    <property type="entry name" value="Crypto/Photolyase_FAD-like_sf"/>
</dbReference>
<sequence length="364" mass="42695">MFAIDYQDILAKVESIDPIAYGKTRNYLDGKVTYLSPYISRGVISTKQIAESVLNRGYDPKQIDVFLKELAWRDYFQQVWMAIGDQVNLDIKQEQDGVSNVQIPYAIVNRNTWVKAVDDGIDRLYQTGYMHNHTRMFVASLACNLGKSHWMLPAKWMYYHLLDADWASNALSWQWVAGTFSSKKYYVNQETINRFSGFEQENTFLDCSYEDLKERDIPKGLVDLIDLKLSTDLSKGEKVSINPDLPIFIYNFYNLDPNWGTDQPSNRVLLLEPSFFQKYPVSPKTIDFILQLSTNIQEIQVVVGEFDQVFDSKYHSQIHFKEHPTVLHYKGMKHQRDWMFEKVFGYYPSFFKYWKSVCNVYFEA</sequence>
<evidence type="ECO:0000313" key="6">
    <source>
        <dbReference type="Proteomes" id="UP000184609"/>
    </source>
</evidence>
<dbReference type="PANTHER" id="PTHR11455">
    <property type="entry name" value="CRYPTOCHROME"/>
    <property type="match status" value="1"/>
</dbReference>
<feature type="binding site" evidence="3">
    <location>
        <begin position="33"/>
        <end position="36"/>
    </location>
    <ligand>
        <name>FAD</name>
        <dbReference type="ChEBI" id="CHEBI:57692"/>
    </ligand>
</feature>
<dbReference type="Proteomes" id="UP000184609">
    <property type="component" value="Unassembled WGS sequence"/>
</dbReference>
<protein>
    <submittedName>
        <fullName evidence="5">Deoxyribodipyrimidine photo-lyase</fullName>
    </submittedName>
</protein>
<dbReference type="EMBL" id="FRXN01000001">
    <property type="protein sequence ID" value="SHO60993.1"/>
    <property type="molecule type" value="Genomic_DNA"/>
</dbReference>
<feature type="domain" description="Cryptochrome/DNA photolyase FAD-binding" evidence="4">
    <location>
        <begin position="66"/>
        <end position="187"/>
    </location>
</feature>
<dbReference type="STRING" id="1073327.SAMN04488108_1165"/>
<feature type="binding site" evidence="3">
    <location>
        <begin position="163"/>
        <end position="165"/>
    </location>
    <ligand>
        <name>FAD</name>
        <dbReference type="ChEBI" id="CHEBI:57692"/>
    </ligand>
</feature>
<dbReference type="GO" id="GO:0071949">
    <property type="term" value="F:FAD binding"/>
    <property type="evidence" value="ECO:0007669"/>
    <property type="project" value="TreeGrafter"/>
</dbReference>
<reference evidence="6" key="1">
    <citation type="submission" date="2016-12" db="EMBL/GenBank/DDBJ databases">
        <authorList>
            <person name="Varghese N."/>
            <person name="Submissions S."/>
        </authorList>
    </citation>
    <scope>NUCLEOTIDE SEQUENCE [LARGE SCALE GENOMIC DNA]</scope>
    <source>
        <strain evidence="6">DSM 25035</strain>
    </source>
</reference>
<dbReference type="GO" id="GO:0003677">
    <property type="term" value="F:DNA binding"/>
    <property type="evidence" value="ECO:0007669"/>
    <property type="project" value="TreeGrafter"/>
</dbReference>
<dbReference type="Pfam" id="PF03441">
    <property type="entry name" value="FAD_binding_7"/>
    <property type="match status" value="1"/>
</dbReference>
<evidence type="ECO:0000256" key="2">
    <source>
        <dbReference type="ARBA" id="ARBA00022827"/>
    </source>
</evidence>
<evidence type="ECO:0000256" key="3">
    <source>
        <dbReference type="PIRSR" id="PIRSR602081-1"/>
    </source>
</evidence>
<evidence type="ECO:0000259" key="4">
    <source>
        <dbReference type="Pfam" id="PF03441"/>
    </source>
</evidence>
<dbReference type="GO" id="GO:0003904">
    <property type="term" value="F:deoxyribodipyrimidine photo-lyase activity"/>
    <property type="evidence" value="ECO:0007669"/>
    <property type="project" value="TreeGrafter"/>
</dbReference>
<dbReference type="PANTHER" id="PTHR11455:SF18">
    <property type="entry name" value="SI:CH1073-390K14.1"/>
    <property type="match status" value="1"/>
</dbReference>
<dbReference type="AlphaFoldDB" id="A0A1M7Z7S7"/>
<dbReference type="GO" id="GO:0043153">
    <property type="term" value="P:entrainment of circadian clock by photoperiod"/>
    <property type="evidence" value="ECO:0007669"/>
    <property type="project" value="TreeGrafter"/>
</dbReference>
<feature type="binding site" evidence="3">
    <location>
        <position position="21"/>
    </location>
    <ligand>
        <name>FAD</name>
        <dbReference type="ChEBI" id="CHEBI:57692"/>
    </ligand>
</feature>
<dbReference type="Gene3D" id="1.10.579.10">
    <property type="entry name" value="DNA Cyclobutane Dipyrimidine Photolyase, subunit A, domain 3"/>
    <property type="match status" value="1"/>
</dbReference>
<dbReference type="GO" id="GO:0005737">
    <property type="term" value="C:cytoplasm"/>
    <property type="evidence" value="ECO:0007669"/>
    <property type="project" value="TreeGrafter"/>
</dbReference>
<keyword evidence="5" id="KW-0456">Lyase</keyword>
<comment type="cofactor">
    <cofactor evidence="3">
        <name>FAD</name>
        <dbReference type="ChEBI" id="CHEBI:57692"/>
    </cofactor>
    <text evidence="3">Binds 1 FAD per subunit.</text>
</comment>